<dbReference type="RefSeq" id="WP_187541791.1">
    <property type="nucleotide sequence ID" value="NZ_CP060717.1"/>
</dbReference>
<keyword evidence="1" id="KW-0489">Methyltransferase</keyword>
<protein>
    <submittedName>
        <fullName evidence="1">Class I SAM-dependent methyltransferase</fullName>
    </submittedName>
</protein>
<dbReference type="EMBL" id="CP060717">
    <property type="protein sequence ID" value="QNN64792.1"/>
    <property type="molecule type" value="Genomic_DNA"/>
</dbReference>
<dbReference type="GO" id="GO:0032259">
    <property type="term" value="P:methylation"/>
    <property type="evidence" value="ECO:0007669"/>
    <property type="project" value="UniProtKB-KW"/>
</dbReference>
<dbReference type="CDD" id="cd02440">
    <property type="entry name" value="AdoMet_MTases"/>
    <property type="match status" value="1"/>
</dbReference>
<evidence type="ECO:0000313" key="2">
    <source>
        <dbReference type="Proteomes" id="UP000515955"/>
    </source>
</evidence>
<reference evidence="1 2" key="1">
    <citation type="submission" date="2020-08" db="EMBL/GenBank/DDBJ databases">
        <title>Genome sequence of Sphingomonas rhizophila KACC 19189T.</title>
        <authorList>
            <person name="Hyun D.-W."/>
            <person name="Bae J.-W."/>
        </authorList>
    </citation>
    <scope>NUCLEOTIDE SEQUENCE [LARGE SCALE GENOMIC DNA]</scope>
    <source>
        <strain evidence="1 2">KACC 19189</strain>
    </source>
</reference>
<dbReference type="KEGG" id="srhi:H9L12_11135"/>
<dbReference type="Gene3D" id="3.40.50.150">
    <property type="entry name" value="Vaccinia Virus protein VP39"/>
    <property type="match status" value="1"/>
</dbReference>
<dbReference type="GO" id="GO:0008168">
    <property type="term" value="F:methyltransferase activity"/>
    <property type="evidence" value="ECO:0007669"/>
    <property type="project" value="UniProtKB-KW"/>
</dbReference>
<proteinExistence type="predicted"/>
<dbReference type="Pfam" id="PF13489">
    <property type="entry name" value="Methyltransf_23"/>
    <property type="match status" value="1"/>
</dbReference>
<organism evidence="1 2">
    <name type="scientific">Sphingomonas rhizophila</name>
    <dbReference type="NCBI Taxonomy" id="2071607"/>
    <lineage>
        <taxon>Bacteria</taxon>
        <taxon>Pseudomonadati</taxon>
        <taxon>Pseudomonadota</taxon>
        <taxon>Alphaproteobacteria</taxon>
        <taxon>Sphingomonadales</taxon>
        <taxon>Sphingomonadaceae</taxon>
        <taxon>Sphingomonas</taxon>
    </lineage>
</organism>
<accession>A0A7G9SAB7</accession>
<dbReference type="PANTHER" id="PTHR43861">
    <property type="entry name" value="TRANS-ACONITATE 2-METHYLTRANSFERASE-RELATED"/>
    <property type="match status" value="1"/>
</dbReference>
<dbReference type="SUPFAM" id="SSF53335">
    <property type="entry name" value="S-adenosyl-L-methionine-dependent methyltransferases"/>
    <property type="match status" value="1"/>
</dbReference>
<dbReference type="Proteomes" id="UP000515955">
    <property type="component" value="Chromosome"/>
</dbReference>
<evidence type="ECO:0000313" key="1">
    <source>
        <dbReference type="EMBL" id="QNN64792.1"/>
    </source>
</evidence>
<dbReference type="InterPro" id="IPR029063">
    <property type="entry name" value="SAM-dependent_MTases_sf"/>
</dbReference>
<keyword evidence="2" id="KW-1185">Reference proteome</keyword>
<keyword evidence="1" id="KW-0808">Transferase</keyword>
<gene>
    <name evidence="1" type="ORF">H9L12_11135</name>
</gene>
<dbReference type="AlphaFoldDB" id="A0A7G9SAB7"/>
<sequence length="246" mass="27072">MERAVYDRMAELDASHWWFTARRRILAEVVRRIVKPPKGARILEIGAGTGHNLDMLAEFGTVEGVEFDEHAREIANARTSHKVEFAALPELETIKSGQYDLIALLDVLEHVVDDRASLAAIFDRLKPGGALLLAVPANPWMWSAHDVAHHHHRRYRKAEIAALAKDAGFDIDLLSPFNSLLYPLIAAVRVASKVTGKESSDDAMPPAPLNKALDGIFGFEKNLIGRLPLPFGVSLVAVLRRPGPTA</sequence>
<name>A0A7G9SAB7_9SPHN</name>